<name>A0AAE1XI79_9LAMI</name>
<organism evidence="2 3">
    <name type="scientific">Sesamum alatum</name>
    <dbReference type="NCBI Taxonomy" id="300844"/>
    <lineage>
        <taxon>Eukaryota</taxon>
        <taxon>Viridiplantae</taxon>
        <taxon>Streptophyta</taxon>
        <taxon>Embryophyta</taxon>
        <taxon>Tracheophyta</taxon>
        <taxon>Spermatophyta</taxon>
        <taxon>Magnoliopsida</taxon>
        <taxon>eudicotyledons</taxon>
        <taxon>Gunneridae</taxon>
        <taxon>Pentapetalae</taxon>
        <taxon>asterids</taxon>
        <taxon>lamiids</taxon>
        <taxon>Lamiales</taxon>
        <taxon>Pedaliaceae</taxon>
        <taxon>Sesamum</taxon>
    </lineage>
</organism>
<feature type="region of interest" description="Disordered" evidence="1">
    <location>
        <begin position="210"/>
        <end position="269"/>
    </location>
</feature>
<accession>A0AAE1XI79</accession>
<comment type="caution">
    <text evidence="2">The sequence shown here is derived from an EMBL/GenBank/DDBJ whole genome shotgun (WGS) entry which is preliminary data.</text>
</comment>
<proteinExistence type="predicted"/>
<keyword evidence="3" id="KW-1185">Reference proteome</keyword>
<reference evidence="2" key="1">
    <citation type="submission" date="2020-06" db="EMBL/GenBank/DDBJ databases">
        <authorList>
            <person name="Li T."/>
            <person name="Hu X."/>
            <person name="Zhang T."/>
            <person name="Song X."/>
            <person name="Zhang H."/>
            <person name="Dai N."/>
            <person name="Sheng W."/>
            <person name="Hou X."/>
            <person name="Wei L."/>
        </authorList>
    </citation>
    <scope>NUCLEOTIDE SEQUENCE</scope>
    <source>
        <strain evidence="2">3651</strain>
        <tissue evidence="2">Leaf</tissue>
    </source>
</reference>
<feature type="compositionally biased region" description="Basic and acidic residues" evidence="1">
    <location>
        <begin position="225"/>
        <end position="245"/>
    </location>
</feature>
<dbReference type="Proteomes" id="UP001293254">
    <property type="component" value="Unassembled WGS sequence"/>
</dbReference>
<dbReference type="EMBL" id="JACGWO010000017">
    <property type="protein sequence ID" value="KAK4412224.1"/>
    <property type="molecule type" value="Genomic_DNA"/>
</dbReference>
<evidence type="ECO:0000256" key="1">
    <source>
        <dbReference type="SAM" id="MobiDB-lite"/>
    </source>
</evidence>
<gene>
    <name evidence="2" type="ORF">Salat_2963700</name>
</gene>
<protein>
    <submittedName>
        <fullName evidence="2">Uncharacterized protein</fullName>
    </submittedName>
</protein>
<evidence type="ECO:0000313" key="2">
    <source>
        <dbReference type="EMBL" id="KAK4412224.1"/>
    </source>
</evidence>
<dbReference type="AlphaFoldDB" id="A0AAE1XI79"/>
<sequence length="488" mass="53387">MAERRWQAVIWIRCFTRRRFSSSRKNCMGVVLGGTSRMTVPRNSTVLRAAIVVDPAESTKGSGRINSAFGVNPAASMRKAAQRRLEGLLRKAARADEGGKTKGLFWSPLSRGVLVGGCATTKQGMKGRFALDALYPPHNDDSLVLGSVEACFFLQSFLGPIVIHCVGRSKGPSHLLRVVRRKILFLNGVKELGSSISSLKIEMSRISVDGPSGSLDPSGSAMCLETRDRRKSEHTRWESHLESSELPKPLCSLTADPSASNLPKNRKEKLHPNPLLVEGLADATTDTEKDKAMKLLLSISGVRSPRNSIDPDSVPAPELGGAFADTELNAYVGLRSGRSYSLSPDSDPDLYSVEVEESFLSDLVFAELLSFFLPWLRRAQLHRAYPTHENAFTHPGLAESSFPCLWFTPRLSEKIYAYKLIQLYFFALGASSSSVSSIAASLRFVIPSHCKKVQIPFPSTGSRRLSEGVDLSFVKVKAAAQVDATIFK</sequence>
<feature type="compositionally biased region" description="Low complexity" evidence="1">
    <location>
        <begin position="210"/>
        <end position="220"/>
    </location>
</feature>
<evidence type="ECO:0000313" key="3">
    <source>
        <dbReference type="Proteomes" id="UP001293254"/>
    </source>
</evidence>
<reference evidence="2" key="2">
    <citation type="journal article" date="2024" name="Plant">
        <title>Genomic evolution and insights into agronomic trait innovations of Sesamum species.</title>
        <authorList>
            <person name="Miao H."/>
            <person name="Wang L."/>
            <person name="Qu L."/>
            <person name="Liu H."/>
            <person name="Sun Y."/>
            <person name="Le M."/>
            <person name="Wang Q."/>
            <person name="Wei S."/>
            <person name="Zheng Y."/>
            <person name="Lin W."/>
            <person name="Duan Y."/>
            <person name="Cao H."/>
            <person name="Xiong S."/>
            <person name="Wang X."/>
            <person name="Wei L."/>
            <person name="Li C."/>
            <person name="Ma Q."/>
            <person name="Ju M."/>
            <person name="Zhao R."/>
            <person name="Li G."/>
            <person name="Mu C."/>
            <person name="Tian Q."/>
            <person name="Mei H."/>
            <person name="Zhang T."/>
            <person name="Gao T."/>
            <person name="Zhang H."/>
        </authorList>
    </citation>
    <scope>NUCLEOTIDE SEQUENCE</scope>
    <source>
        <strain evidence="2">3651</strain>
    </source>
</reference>